<evidence type="ECO:0000256" key="5">
    <source>
        <dbReference type="ARBA" id="ARBA00022777"/>
    </source>
</evidence>
<dbReference type="PROSITE" id="PS50109">
    <property type="entry name" value="HIS_KIN"/>
    <property type="match status" value="1"/>
</dbReference>
<dbReference type="PRINTS" id="PR00344">
    <property type="entry name" value="BCTRLSENSOR"/>
</dbReference>
<proteinExistence type="predicted"/>
<sequence length="378" mass="43603">MLLKRRNRFSVFSSKINTSSYINSLCNSFRYHDISNVTASGYWGVDFIKKQSHLDPQARKLLQIPSDYIPSLKTGYRFFDLNDLEKAATLFSLCSKGESFKTEIKMKTFHGKAFYARAQGKAIKNEQGNIIGIRGVFQNIEEEKKQELRLQKSLKHTEKQNMWLYQLSHIVSHNLHAHVCNLQLTSKLIDVETLTKDQEELVNSIKSISHRLECTLEHLNTIATLHSTNKKLQYIVVKDLYQEVIQKIKNSNIQQRALYYTEFSEVEVVKYIPAYLKNILFHLIKNSLLNKHPERECEINVFTYEENKKIYLVVKDNGIGLSQNKIDYLLSKTQTGYSYVEDESGLGIFLIKSQVEAMGGTLLIESKLGKGAKFTIQL</sequence>
<organism evidence="8 9">
    <name type="scientific">Dokdonia pacifica</name>
    <dbReference type="NCBI Taxonomy" id="1627892"/>
    <lineage>
        <taxon>Bacteria</taxon>
        <taxon>Pseudomonadati</taxon>
        <taxon>Bacteroidota</taxon>
        <taxon>Flavobacteriia</taxon>
        <taxon>Flavobacteriales</taxon>
        <taxon>Flavobacteriaceae</taxon>
        <taxon>Dokdonia</taxon>
    </lineage>
</organism>
<reference evidence="8 9" key="1">
    <citation type="submission" date="2017-06" db="EMBL/GenBank/DDBJ databases">
        <authorList>
            <person name="Kim H.J."/>
            <person name="Triplett B.A."/>
        </authorList>
    </citation>
    <scope>NUCLEOTIDE SEQUENCE [LARGE SCALE GENOMIC DNA]</scope>
    <source>
        <strain evidence="8 9">DSM 25597</strain>
    </source>
</reference>
<dbReference type="SUPFAM" id="SSF55785">
    <property type="entry name" value="PYP-like sensor domain (PAS domain)"/>
    <property type="match status" value="1"/>
</dbReference>
<evidence type="ECO:0000259" key="7">
    <source>
        <dbReference type="PROSITE" id="PS50113"/>
    </source>
</evidence>
<evidence type="ECO:0000259" key="6">
    <source>
        <dbReference type="PROSITE" id="PS50109"/>
    </source>
</evidence>
<dbReference type="InterPro" id="IPR035965">
    <property type="entry name" value="PAS-like_dom_sf"/>
</dbReference>
<dbReference type="GO" id="GO:0004673">
    <property type="term" value="F:protein histidine kinase activity"/>
    <property type="evidence" value="ECO:0007669"/>
    <property type="project" value="UniProtKB-EC"/>
</dbReference>
<evidence type="ECO:0000313" key="9">
    <source>
        <dbReference type="Proteomes" id="UP000198379"/>
    </source>
</evidence>
<keyword evidence="4" id="KW-0808">Transferase</keyword>
<name>A0A238WEY7_9FLAO</name>
<evidence type="ECO:0000256" key="3">
    <source>
        <dbReference type="ARBA" id="ARBA00022553"/>
    </source>
</evidence>
<dbReference type="InterPro" id="IPR005467">
    <property type="entry name" value="His_kinase_dom"/>
</dbReference>
<dbReference type="PANTHER" id="PTHR43304:SF1">
    <property type="entry name" value="PAC DOMAIN-CONTAINING PROTEIN"/>
    <property type="match status" value="1"/>
</dbReference>
<dbReference type="EC" id="2.7.13.3" evidence="2"/>
<dbReference type="InterPro" id="IPR004358">
    <property type="entry name" value="Sig_transdc_His_kin-like_C"/>
</dbReference>
<gene>
    <name evidence="8" type="ORF">SAMN06265376_101988</name>
</gene>
<dbReference type="PANTHER" id="PTHR43304">
    <property type="entry name" value="PHYTOCHROME-LIKE PROTEIN CPH1"/>
    <property type="match status" value="1"/>
</dbReference>
<dbReference type="InterPro" id="IPR003594">
    <property type="entry name" value="HATPase_dom"/>
</dbReference>
<dbReference type="InterPro" id="IPR000700">
    <property type="entry name" value="PAS-assoc_C"/>
</dbReference>
<keyword evidence="3" id="KW-0597">Phosphoprotein</keyword>
<dbReference type="Proteomes" id="UP000198379">
    <property type="component" value="Unassembled WGS sequence"/>
</dbReference>
<evidence type="ECO:0000256" key="1">
    <source>
        <dbReference type="ARBA" id="ARBA00000085"/>
    </source>
</evidence>
<evidence type="ECO:0000313" key="8">
    <source>
        <dbReference type="EMBL" id="SNR44834.1"/>
    </source>
</evidence>
<dbReference type="Gene3D" id="3.30.450.20">
    <property type="entry name" value="PAS domain"/>
    <property type="match status" value="1"/>
</dbReference>
<evidence type="ECO:0000256" key="2">
    <source>
        <dbReference type="ARBA" id="ARBA00012438"/>
    </source>
</evidence>
<dbReference type="OrthoDB" id="5522855at2"/>
<dbReference type="SUPFAM" id="SSF55874">
    <property type="entry name" value="ATPase domain of HSP90 chaperone/DNA topoisomerase II/histidine kinase"/>
    <property type="match status" value="1"/>
</dbReference>
<dbReference type="EMBL" id="FZNY01000001">
    <property type="protein sequence ID" value="SNR44834.1"/>
    <property type="molecule type" value="Genomic_DNA"/>
</dbReference>
<evidence type="ECO:0000256" key="4">
    <source>
        <dbReference type="ARBA" id="ARBA00022679"/>
    </source>
</evidence>
<dbReference type="InterPro" id="IPR052162">
    <property type="entry name" value="Sensor_kinase/Photoreceptor"/>
</dbReference>
<dbReference type="InterPro" id="IPR036890">
    <property type="entry name" value="HATPase_C_sf"/>
</dbReference>
<feature type="domain" description="PAC" evidence="7">
    <location>
        <begin position="100"/>
        <end position="152"/>
    </location>
</feature>
<dbReference type="Pfam" id="PF02518">
    <property type="entry name" value="HATPase_c"/>
    <property type="match status" value="1"/>
</dbReference>
<accession>A0A238WEY7</accession>
<dbReference type="Gene3D" id="3.30.565.10">
    <property type="entry name" value="Histidine kinase-like ATPase, C-terminal domain"/>
    <property type="match status" value="1"/>
</dbReference>
<protein>
    <recommendedName>
        <fullName evidence="2">histidine kinase</fullName>
        <ecNumber evidence="2">2.7.13.3</ecNumber>
    </recommendedName>
</protein>
<comment type="catalytic activity">
    <reaction evidence="1">
        <text>ATP + protein L-histidine = ADP + protein N-phospho-L-histidine.</text>
        <dbReference type="EC" id="2.7.13.3"/>
    </reaction>
</comment>
<dbReference type="RefSeq" id="WP_089370290.1">
    <property type="nucleotide sequence ID" value="NZ_BMEP01000003.1"/>
</dbReference>
<keyword evidence="9" id="KW-1185">Reference proteome</keyword>
<dbReference type="PROSITE" id="PS50113">
    <property type="entry name" value="PAC"/>
    <property type="match status" value="1"/>
</dbReference>
<dbReference type="AlphaFoldDB" id="A0A238WEY7"/>
<feature type="domain" description="Histidine kinase" evidence="6">
    <location>
        <begin position="170"/>
        <end position="378"/>
    </location>
</feature>
<keyword evidence="5 8" id="KW-0418">Kinase</keyword>